<dbReference type="HOGENOM" id="CLU_197234_0_0_2"/>
<reference evidence="1 2" key="1">
    <citation type="journal article" date="2015" name="Appl. Environ. Microbiol.">
        <title>The Geoglobus acetivorans genome: Fe(III) reduction, acetate utilization, autotrophic growth, and degradation of aromatic compounds in a hyperthermophilic archaeon.</title>
        <authorList>
            <person name="Mardanov A.V."/>
            <person name="Slododkina G.B."/>
            <person name="Slobodkin A.I."/>
            <person name="Beletsky A.V."/>
            <person name="Gavrilov S.N."/>
            <person name="Kublanov I.V."/>
            <person name="Bonch-Osmolovskaya E.A."/>
            <person name="Skryabin K.G."/>
            <person name="Ravin N.V."/>
        </authorList>
    </citation>
    <scope>NUCLEOTIDE SEQUENCE [LARGE SCALE GENOMIC DNA]</scope>
    <source>
        <strain evidence="1 2">SBH6</strain>
    </source>
</reference>
<evidence type="ECO:0000313" key="1">
    <source>
        <dbReference type="EMBL" id="AIY90025.1"/>
    </source>
</evidence>
<dbReference type="EMBL" id="CP009552">
    <property type="protein sequence ID" value="AIY90025.1"/>
    <property type="molecule type" value="Genomic_DNA"/>
</dbReference>
<dbReference type="eggNOG" id="ENOG502N5A7">
    <property type="taxonomic scope" value="Archaea"/>
</dbReference>
<name>A0A0A7GD76_GEOAI</name>
<dbReference type="Proteomes" id="UP000030624">
    <property type="component" value="Chromosome"/>
</dbReference>
<dbReference type="AlphaFoldDB" id="A0A0A7GD76"/>
<dbReference type="GeneID" id="43503132"/>
<gene>
    <name evidence="1" type="ORF">GACE_0979</name>
</gene>
<proteinExistence type="predicted"/>
<sequence>MTRDRDVRIEKMHREKQERIARQVALREARETVALSAAIQFKDPEVVAEKVVKIAERYLTWIRGD</sequence>
<organism evidence="1 2">
    <name type="scientific">Geoglobus acetivorans</name>
    <dbReference type="NCBI Taxonomy" id="565033"/>
    <lineage>
        <taxon>Archaea</taxon>
        <taxon>Methanobacteriati</taxon>
        <taxon>Methanobacteriota</taxon>
        <taxon>Archaeoglobi</taxon>
        <taxon>Archaeoglobales</taxon>
        <taxon>Archaeoglobaceae</taxon>
        <taxon>Geoglobus</taxon>
    </lineage>
</organism>
<dbReference type="KEGG" id="gac:GACE_0979"/>
<protein>
    <submittedName>
        <fullName evidence="1">Uncharacterized protein</fullName>
    </submittedName>
</protein>
<dbReference type="RefSeq" id="WP_048091626.1">
    <property type="nucleotide sequence ID" value="NZ_CP009552.1"/>
</dbReference>
<accession>A0A0A7GD76</accession>
<evidence type="ECO:0000313" key="2">
    <source>
        <dbReference type="Proteomes" id="UP000030624"/>
    </source>
</evidence>